<protein>
    <submittedName>
        <fullName evidence="1">Uncharacterized protein</fullName>
    </submittedName>
</protein>
<keyword evidence="2" id="KW-1185">Reference proteome</keyword>
<dbReference type="EMBL" id="MDCE01000054">
    <property type="protein sequence ID" value="PPV04786.1"/>
    <property type="molecule type" value="Genomic_DNA"/>
</dbReference>
<dbReference type="Proteomes" id="UP000239710">
    <property type="component" value="Unassembled WGS sequence"/>
</dbReference>
<gene>
    <name evidence="1" type="ORF">XbrCFBP1976_20475</name>
</gene>
<sequence length="97" mass="10024">MRQRLAEQGANLAGSIATGLRLGQCSTRGGSQSPLRGLSMASKALLFGTAMRRRGAAHTVESMTSVAMVVVDGALHAAVQSALTASAIDVRSHRFDA</sequence>
<name>A0ABX5BJT2_9XANT</name>
<organism evidence="1 2">
    <name type="scientific">Xanthomonas bromi</name>
    <dbReference type="NCBI Taxonomy" id="56449"/>
    <lineage>
        <taxon>Bacteria</taxon>
        <taxon>Pseudomonadati</taxon>
        <taxon>Pseudomonadota</taxon>
        <taxon>Gammaproteobacteria</taxon>
        <taxon>Lysobacterales</taxon>
        <taxon>Lysobacteraceae</taxon>
        <taxon>Xanthomonas</taxon>
    </lineage>
</organism>
<accession>A0ABX5BJT2</accession>
<evidence type="ECO:0000313" key="2">
    <source>
        <dbReference type="Proteomes" id="UP000239710"/>
    </source>
</evidence>
<evidence type="ECO:0000313" key="1">
    <source>
        <dbReference type="EMBL" id="PPV04786.1"/>
    </source>
</evidence>
<proteinExistence type="predicted"/>
<reference evidence="1 2" key="1">
    <citation type="submission" date="2016-08" db="EMBL/GenBank/DDBJ databases">
        <title>Evolution of the type three secretion system and type three effector repertoires in Xanthomonas.</title>
        <authorList>
            <person name="Merda D."/>
            <person name="Briand M."/>
            <person name="Bosis E."/>
            <person name="Rousseau C."/>
            <person name="Portier P."/>
            <person name="Jacques M.-A."/>
            <person name="Fischer-Le Saux M."/>
        </authorList>
    </citation>
    <scope>NUCLEOTIDE SEQUENCE [LARGE SCALE GENOMIC DNA]</scope>
    <source>
        <strain evidence="1 2">CFBP1976</strain>
    </source>
</reference>
<comment type="caution">
    <text evidence="1">The sequence shown here is derived from an EMBL/GenBank/DDBJ whole genome shotgun (WGS) entry which is preliminary data.</text>
</comment>